<evidence type="ECO:0000313" key="3">
    <source>
        <dbReference type="Proteomes" id="UP000059680"/>
    </source>
</evidence>
<organism evidence="2 3">
    <name type="scientific">Oryza sativa subsp. japonica</name>
    <name type="common">Rice</name>
    <dbReference type="NCBI Taxonomy" id="39947"/>
    <lineage>
        <taxon>Eukaryota</taxon>
        <taxon>Viridiplantae</taxon>
        <taxon>Streptophyta</taxon>
        <taxon>Embryophyta</taxon>
        <taxon>Tracheophyta</taxon>
        <taxon>Spermatophyta</taxon>
        <taxon>Magnoliopsida</taxon>
        <taxon>Liliopsida</taxon>
        <taxon>Poales</taxon>
        <taxon>Poaceae</taxon>
        <taxon>BOP clade</taxon>
        <taxon>Oryzoideae</taxon>
        <taxon>Oryzeae</taxon>
        <taxon>Oryzinae</taxon>
        <taxon>Oryza</taxon>
        <taxon>Oryza sativa</taxon>
    </lineage>
</organism>
<feature type="non-terminal residue" evidence="2">
    <location>
        <position position="126"/>
    </location>
</feature>
<proteinExistence type="predicted"/>
<feature type="region of interest" description="Disordered" evidence="1">
    <location>
        <begin position="75"/>
        <end position="126"/>
    </location>
</feature>
<feature type="region of interest" description="Disordered" evidence="1">
    <location>
        <begin position="1"/>
        <end position="59"/>
    </location>
</feature>
<protein>
    <submittedName>
        <fullName evidence="2">Os03g0295932 protein</fullName>
    </submittedName>
</protein>
<dbReference type="Proteomes" id="UP000059680">
    <property type="component" value="Chromosome 3"/>
</dbReference>
<dbReference type="AlphaFoldDB" id="A0A0P0VX30"/>
<reference evidence="2 3" key="3">
    <citation type="journal article" date="2013" name="Rice">
        <title>Improvement of the Oryza sativa Nipponbare reference genome using next generation sequence and optical map data.</title>
        <authorList>
            <person name="Kawahara Y."/>
            <person name="de la Bastide M."/>
            <person name="Hamilton J.P."/>
            <person name="Kanamori H."/>
            <person name="McCombie W.R."/>
            <person name="Ouyang S."/>
            <person name="Schwartz D.C."/>
            <person name="Tanaka T."/>
            <person name="Wu J."/>
            <person name="Zhou S."/>
            <person name="Childs K.L."/>
            <person name="Davidson R.M."/>
            <person name="Lin H."/>
            <person name="Quesada-Ocampo L."/>
            <person name="Vaillancourt B."/>
            <person name="Sakai H."/>
            <person name="Lee S.S."/>
            <person name="Kim J."/>
            <person name="Numa H."/>
            <person name="Itoh T."/>
            <person name="Buell C.R."/>
            <person name="Matsumoto T."/>
        </authorList>
    </citation>
    <scope>NUCLEOTIDE SEQUENCE [LARGE SCALE GENOMIC DNA]</scope>
    <source>
        <strain evidence="3">cv. Nipponbare</strain>
    </source>
</reference>
<keyword evidence="3" id="KW-1185">Reference proteome</keyword>
<gene>
    <name evidence="2" type="ordered locus">Os03g0295932</name>
    <name evidence="2" type="ORF">OSNPB_030295932</name>
</gene>
<name>A0A0P0VX30_ORYSJ</name>
<feature type="compositionally biased region" description="Basic and acidic residues" evidence="1">
    <location>
        <begin position="49"/>
        <end position="59"/>
    </location>
</feature>
<feature type="non-terminal residue" evidence="2">
    <location>
        <position position="1"/>
    </location>
</feature>
<accession>A0A0P0VX30</accession>
<reference evidence="2 3" key="2">
    <citation type="journal article" date="2013" name="Plant Cell Physiol.">
        <title>Rice Annotation Project Database (RAP-DB): an integrative and interactive database for rice genomics.</title>
        <authorList>
            <person name="Sakai H."/>
            <person name="Lee S.S."/>
            <person name="Tanaka T."/>
            <person name="Numa H."/>
            <person name="Kim J."/>
            <person name="Kawahara Y."/>
            <person name="Wakimoto H."/>
            <person name="Yang C.C."/>
            <person name="Iwamoto M."/>
            <person name="Abe T."/>
            <person name="Yamada Y."/>
            <person name="Muto A."/>
            <person name="Inokuchi H."/>
            <person name="Ikemura T."/>
            <person name="Matsumoto T."/>
            <person name="Sasaki T."/>
            <person name="Itoh T."/>
        </authorList>
    </citation>
    <scope>NUCLEOTIDE SEQUENCE [LARGE SCALE GENOMIC DNA]</scope>
    <source>
        <strain evidence="3">cv. Nipponbare</strain>
    </source>
</reference>
<dbReference type="PaxDb" id="39947-A0A0P0VX30"/>
<evidence type="ECO:0000313" key="2">
    <source>
        <dbReference type="EMBL" id="BAS83719.1"/>
    </source>
</evidence>
<evidence type="ECO:0000256" key="1">
    <source>
        <dbReference type="SAM" id="MobiDB-lite"/>
    </source>
</evidence>
<dbReference type="EMBL" id="AP014959">
    <property type="protein sequence ID" value="BAS83719.1"/>
    <property type="molecule type" value="Genomic_DNA"/>
</dbReference>
<dbReference type="Gramene" id="Os03t0295932-00">
    <property type="protein sequence ID" value="Os03t0295932-00"/>
    <property type="gene ID" value="Os03g0295932"/>
</dbReference>
<dbReference type="InParanoid" id="A0A0P0VX30"/>
<sequence length="126" mass="13169">DGHPPPADDVGGEAADPLRLVPPQRPDDPGEVGGGQRPRRHGHQPQRQEGLRHHVVEHQAEPLRLRLPLGAAQHLHDASPRAAELVAGEAPRVGGLDGAVDGGERGEEGLPPPQRIPRGGHGGGAR</sequence>
<reference evidence="3" key="1">
    <citation type="journal article" date="2005" name="Nature">
        <title>The map-based sequence of the rice genome.</title>
        <authorList>
            <consortium name="International rice genome sequencing project (IRGSP)"/>
            <person name="Matsumoto T."/>
            <person name="Wu J."/>
            <person name="Kanamori H."/>
            <person name="Katayose Y."/>
            <person name="Fujisawa M."/>
            <person name="Namiki N."/>
            <person name="Mizuno H."/>
            <person name="Yamamoto K."/>
            <person name="Antonio B.A."/>
            <person name="Baba T."/>
            <person name="Sakata K."/>
            <person name="Nagamura Y."/>
            <person name="Aoki H."/>
            <person name="Arikawa K."/>
            <person name="Arita K."/>
            <person name="Bito T."/>
            <person name="Chiden Y."/>
            <person name="Fujitsuka N."/>
            <person name="Fukunaka R."/>
            <person name="Hamada M."/>
            <person name="Harada C."/>
            <person name="Hayashi A."/>
            <person name="Hijishita S."/>
            <person name="Honda M."/>
            <person name="Hosokawa S."/>
            <person name="Ichikawa Y."/>
            <person name="Idonuma A."/>
            <person name="Iijima M."/>
            <person name="Ikeda M."/>
            <person name="Ikeno M."/>
            <person name="Ito K."/>
            <person name="Ito S."/>
            <person name="Ito T."/>
            <person name="Ito Y."/>
            <person name="Ito Y."/>
            <person name="Iwabuchi A."/>
            <person name="Kamiya K."/>
            <person name="Karasawa W."/>
            <person name="Kurita K."/>
            <person name="Katagiri S."/>
            <person name="Kikuta A."/>
            <person name="Kobayashi H."/>
            <person name="Kobayashi N."/>
            <person name="Machita K."/>
            <person name="Maehara T."/>
            <person name="Masukawa M."/>
            <person name="Mizubayashi T."/>
            <person name="Mukai Y."/>
            <person name="Nagasaki H."/>
            <person name="Nagata Y."/>
            <person name="Naito S."/>
            <person name="Nakashima M."/>
            <person name="Nakama Y."/>
            <person name="Nakamichi Y."/>
            <person name="Nakamura M."/>
            <person name="Meguro A."/>
            <person name="Negishi M."/>
            <person name="Ohta I."/>
            <person name="Ohta T."/>
            <person name="Okamoto M."/>
            <person name="Ono N."/>
            <person name="Saji S."/>
            <person name="Sakaguchi M."/>
            <person name="Sakai K."/>
            <person name="Shibata M."/>
            <person name="Shimokawa T."/>
            <person name="Song J."/>
            <person name="Takazaki Y."/>
            <person name="Terasawa K."/>
            <person name="Tsugane M."/>
            <person name="Tsuji K."/>
            <person name="Ueda S."/>
            <person name="Waki K."/>
            <person name="Yamagata H."/>
            <person name="Yamamoto M."/>
            <person name="Yamamoto S."/>
            <person name="Yamane H."/>
            <person name="Yoshiki S."/>
            <person name="Yoshihara R."/>
            <person name="Yukawa K."/>
            <person name="Zhong H."/>
            <person name="Yano M."/>
            <person name="Yuan Q."/>
            <person name="Ouyang S."/>
            <person name="Liu J."/>
            <person name="Jones K.M."/>
            <person name="Gansberger K."/>
            <person name="Moffat K."/>
            <person name="Hill J."/>
            <person name="Bera J."/>
            <person name="Fadrosh D."/>
            <person name="Jin S."/>
            <person name="Johri S."/>
            <person name="Kim M."/>
            <person name="Overton L."/>
            <person name="Reardon M."/>
            <person name="Tsitrin T."/>
            <person name="Vuong H."/>
            <person name="Weaver B."/>
            <person name="Ciecko A."/>
            <person name="Tallon L."/>
            <person name="Jackson J."/>
            <person name="Pai G."/>
            <person name="Aken S.V."/>
            <person name="Utterback T."/>
            <person name="Reidmuller S."/>
            <person name="Feldblyum T."/>
            <person name="Hsiao J."/>
            <person name="Zismann V."/>
            <person name="Iobst S."/>
            <person name="de Vazeille A.R."/>
            <person name="Buell C.R."/>
            <person name="Ying K."/>
            <person name="Li Y."/>
            <person name="Lu T."/>
            <person name="Huang Y."/>
            <person name="Zhao Q."/>
            <person name="Feng Q."/>
            <person name="Zhang L."/>
            <person name="Zhu J."/>
            <person name="Weng Q."/>
            <person name="Mu J."/>
            <person name="Lu Y."/>
            <person name="Fan D."/>
            <person name="Liu Y."/>
            <person name="Guan J."/>
            <person name="Zhang Y."/>
            <person name="Yu S."/>
            <person name="Liu X."/>
            <person name="Zhang Y."/>
            <person name="Hong G."/>
            <person name="Han B."/>
            <person name="Choisne N."/>
            <person name="Demange N."/>
            <person name="Orjeda G."/>
            <person name="Samain S."/>
            <person name="Cattolico L."/>
            <person name="Pelletier E."/>
            <person name="Couloux A."/>
            <person name="Segurens B."/>
            <person name="Wincker P."/>
            <person name="D'Hont A."/>
            <person name="Scarpelli C."/>
            <person name="Weissenbach J."/>
            <person name="Salanoubat M."/>
            <person name="Quetier F."/>
            <person name="Yu Y."/>
            <person name="Kim H.R."/>
            <person name="Rambo T."/>
            <person name="Currie J."/>
            <person name="Collura K."/>
            <person name="Luo M."/>
            <person name="Yang T."/>
            <person name="Ammiraju J.S.S."/>
            <person name="Engler F."/>
            <person name="Soderlund C."/>
            <person name="Wing R.A."/>
            <person name="Palmer L.E."/>
            <person name="de la Bastide M."/>
            <person name="Spiegel L."/>
            <person name="Nascimento L."/>
            <person name="Zutavern T."/>
            <person name="O'Shaughnessy A."/>
            <person name="Dike S."/>
            <person name="Dedhia N."/>
            <person name="Preston R."/>
            <person name="Balija V."/>
            <person name="McCombie W.R."/>
            <person name="Chow T."/>
            <person name="Chen H."/>
            <person name="Chung M."/>
            <person name="Chen C."/>
            <person name="Shaw J."/>
            <person name="Wu H."/>
            <person name="Hsiao K."/>
            <person name="Chao Y."/>
            <person name="Chu M."/>
            <person name="Cheng C."/>
            <person name="Hour A."/>
            <person name="Lee P."/>
            <person name="Lin S."/>
            <person name="Lin Y."/>
            <person name="Liou J."/>
            <person name="Liu S."/>
            <person name="Hsing Y."/>
            <person name="Raghuvanshi S."/>
            <person name="Mohanty A."/>
            <person name="Bharti A.K."/>
            <person name="Gaur A."/>
            <person name="Gupta V."/>
            <person name="Kumar D."/>
            <person name="Ravi V."/>
            <person name="Vij S."/>
            <person name="Kapur A."/>
            <person name="Khurana P."/>
            <person name="Khurana P."/>
            <person name="Khurana J.P."/>
            <person name="Tyagi A.K."/>
            <person name="Gaikwad K."/>
            <person name="Singh A."/>
            <person name="Dalal V."/>
            <person name="Srivastava S."/>
            <person name="Dixit A."/>
            <person name="Pal A.K."/>
            <person name="Ghazi I.A."/>
            <person name="Yadav M."/>
            <person name="Pandit A."/>
            <person name="Bhargava A."/>
            <person name="Sureshbabu K."/>
            <person name="Batra K."/>
            <person name="Sharma T.R."/>
            <person name="Mohapatra T."/>
            <person name="Singh N.K."/>
            <person name="Messing J."/>
            <person name="Nelson A.B."/>
            <person name="Fuks G."/>
            <person name="Kavchok S."/>
            <person name="Keizer G."/>
            <person name="Linton E."/>
            <person name="Llaca V."/>
            <person name="Song R."/>
            <person name="Tanyolac B."/>
            <person name="Young S."/>
            <person name="Ho-Il K."/>
            <person name="Hahn J.H."/>
            <person name="Sangsakoo G."/>
            <person name="Vanavichit A."/>
            <person name="de Mattos Luiz.A.T."/>
            <person name="Zimmer P.D."/>
            <person name="Malone G."/>
            <person name="Dellagostin O."/>
            <person name="de Oliveira A.C."/>
            <person name="Bevan M."/>
            <person name="Bancroft I."/>
            <person name="Minx P."/>
            <person name="Cordum H."/>
            <person name="Wilson R."/>
            <person name="Cheng Z."/>
            <person name="Jin W."/>
            <person name="Jiang J."/>
            <person name="Leong S.A."/>
            <person name="Iwama H."/>
            <person name="Gojobori T."/>
            <person name="Itoh T."/>
            <person name="Niimura Y."/>
            <person name="Fujii Y."/>
            <person name="Habara T."/>
            <person name="Sakai H."/>
            <person name="Sato Y."/>
            <person name="Wilson G."/>
            <person name="Kumar K."/>
            <person name="McCouch S."/>
            <person name="Juretic N."/>
            <person name="Hoen D."/>
            <person name="Wright S."/>
            <person name="Bruskiewich R."/>
            <person name="Bureau T."/>
            <person name="Miyao A."/>
            <person name="Hirochika H."/>
            <person name="Nishikawa T."/>
            <person name="Kadowaki K."/>
            <person name="Sugiura M."/>
            <person name="Burr B."/>
            <person name="Sasaki T."/>
        </authorList>
    </citation>
    <scope>NUCLEOTIDE SEQUENCE [LARGE SCALE GENOMIC DNA]</scope>
    <source>
        <strain evidence="3">cv. Nipponbare</strain>
    </source>
</reference>